<gene>
    <name evidence="1" type="ORF">TM448A00891_0006</name>
</gene>
<proteinExistence type="predicted"/>
<dbReference type="EMBL" id="MT144078">
    <property type="protein sequence ID" value="QJA48271.1"/>
    <property type="molecule type" value="Genomic_DNA"/>
</dbReference>
<accession>A0A6H1ZLF6</accession>
<reference evidence="1" key="1">
    <citation type="submission" date="2020-03" db="EMBL/GenBank/DDBJ databases">
        <title>The deep terrestrial virosphere.</title>
        <authorList>
            <person name="Holmfeldt K."/>
            <person name="Nilsson E."/>
            <person name="Simone D."/>
            <person name="Lopez-Fernandez M."/>
            <person name="Wu X."/>
            <person name="de Brujin I."/>
            <person name="Lundin D."/>
            <person name="Andersson A."/>
            <person name="Bertilsson S."/>
            <person name="Dopson M."/>
        </authorList>
    </citation>
    <scope>NUCLEOTIDE SEQUENCE</scope>
    <source>
        <strain evidence="1">TM448A00891</strain>
    </source>
</reference>
<organism evidence="1">
    <name type="scientific">viral metagenome</name>
    <dbReference type="NCBI Taxonomy" id="1070528"/>
    <lineage>
        <taxon>unclassified sequences</taxon>
        <taxon>metagenomes</taxon>
        <taxon>organismal metagenomes</taxon>
    </lineage>
</organism>
<dbReference type="AlphaFoldDB" id="A0A6H1ZLF6"/>
<sequence length="258" mass="29340">MHGGEYHASKFQMVLWDKWRYIWDVWVPRVTKGEPFAVVLNGDGLDGRHHNSTTQITQNLSDQENIGYELLAPIIDQCKGLFYYISGTAVHAGEAGENEEKLAKRIGVIQDETGNYSRYEMYLDVGGAHCHFTHHIGVSGSGAYESTALTKEFNEFCADSAKWGKQRPDVIVRSHRHRHIEVRVPTDKAYGIIFTTAAWQLKTPFLFRVPGGRTTTPMIGASLIRQGDEEHFTRHKTWDTARTKTEQPNTEVYYDGYS</sequence>
<name>A0A6H1ZLF6_9ZZZZ</name>
<evidence type="ECO:0000313" key="1">
    <source>
        <dbReference type="EMBL" id="QJA48271.1"/>
    </source>
</evidence>
<protein>
    <submittedName>
        <fullName evidence="1">Uncharacterized protein</fullName>
    </submittedName>
</protein>